<comment type="subcellular location">
    <subcellularLocation>
        <location evidence="1">Cytoplasm</location>
    </subcellularLocation>
</comment>
<evidence type="ECO:0000256" key="9">
    <source>
        <dbReference type="ARBA" id="ARBA00022842"/>
    </source>
</evidence>
<dbReference type="InterPro" id="IPR027417">
    <property type="entry name" value="P-loop_NTPase"/>
</dbReference>
<name>A0A1F5N7F5_9BACT</name>
<dbReference type="AlphaFoldDB" id="A0A1F5N7F5"/>
<dbReference type="Proteomes" id="UP000177610">
    <property type="component" value="Unassembled WGS sequence"/>
</dbReference>
<dbReference type="STRING" id="1817821.A2717_03125"/>
<sequence length="156" mass="17912">MIFKNLNEKQLGKLASELAKQVVKTARLPRLDRKHKARHGGQGAIIGLRGNLGAGKTTFAKAFAKQLKIHSLKSPTFIVNQQYKLPGRSLYHLDFYRLNRIKQLDPLGLEELLIRPNIVLIEWVDKFPKIVESCDILISFKVKPKDKRDIEVKFKK</sequence>
<keyword evidence="11" id="KW-0808">Transferase</keyword>
<dbReference type="PANTHER" id="PTHR33540">
    <property type="entry name" value="TRNA THREONYLCARBAMOYLADENOSINE BIOSYNTHESIS PROTEIN TSAE"/>
    <property type="match status" value="1"/>
</dbReference>
<dbReference type="CDD" id="cd02019">
    <property type="entry name" value="NK"/>
    <property type="match status" value="1"/>
</dbReference>
<evidence type="ECO:0000256" key="5">
    <source>
        <dbReference type="ARBA" id="ARBA00022694"/>
    </source>
</evidence>
<evidence type="ECO:0000313" key="11">
    <source>
        <dbReference type="EMBL" id="OGE73579.1"/>
    </source>
</evidence>
<protein>
    <recommendedName>
        <fullName evidence="3">tRNA threonylcarbamoyladenosine biosynthesis protein TsaE</fullName>
    </recommendedName>
    <alternativeName>
        <fullName evidence="10">t(6)A37 threonylcarbamoyladenosine biosynthesis protein TsaE</fullName>
    </alternativeName>
</protein>
<dbReference type="Pfam" id="PF02367">
    <property type="entry name" value="TsaE"/>
    <property type="match status" value="1"/>
</dbReference>
<evidence type="ECO:0000256" key="8">
    <source>
        <dbReference type="ARBA" id="ARBA00022840"/>
    </source>
</evidence>
<keyword evidence="5" id="KW-0819">tRNA processing</keyword>
<dbReference type="GO" id="GO:0002949">
    <property type="term" value="P:tRNA threonylcarbamoyladenosine modification"/>
    <property type="evidence" value="ECO:0007669"/>
    <property type="project" value="InterPro"/>
</dbReference>
<evidence type="ECO:0000256" key="10">
    <source>
        <dbReference type="ARBA" id="ARBA00032441"/>
    </source>
</evidence>
<dbReference type="GO" id="GO:0016740">
    <property type="term" value="F:transferase activity"/>
    <property type="evidence" value="ECO:0007669"/>
    <property type="project" value="UniProtKB-KW"/>
</dbReference>
<evidence type="ECO:0000313" key="12">
    <source>
        <dbReference type="Proteomes" id="UP000177610"/>
    </source>
</evidence>
<organism evidence="11 12">
    <name type="scientific">Candidatus Doudnabacteria bacterium RIFCSPHIGHO2_01_FULL_41_86</name>
    <dbReference type="NCBI Taxonomy" id="1817821"/>
    <lineage>
        <taxon>Bacteria</taxon>
        <taxon>Candidatus Doudnaibacteriota</taxon>
    </lineage>
</organism>
<keyword evidence="7" id="KW-0547">Nucleotide-binding</keyword>
<accession>A0A1F5N7F5</accession>
<comment type="caution">
    <text evidence="11">The sequence shown here is derived from an EMBL/GenBank/DDBJ whole genome shotgun (WGS) entry which is preliminary data.</text>
</comment>
<comment type="similarity">
    <text evidence="2">Belongs to the TsaE family.</text>
</comment>
<evidence type="ECO:0000256" key="4">
    <source>
        <dbReference type="ARBA" id="ARBA00022490"/>
    </source>
</evidence>
<evidence type="ECO:0000256" key="7">
    <source>
        <dbReference type="ARBA" id="ARBA00022741"/>
    </source>
</evidence>
<evidence type="ECO:0000256" key="2">
    <source>
        <dbReference type="ARBA" id="ARBA00007599"/>
    </source>
</evidence>
<dbReference type="PANTHER" id="PTHR33540:SF2">
    <property type="entry name" value="TRNA THREONYLCARBAMOYLADENOSINE BIOSYNTHESIS PROTEIN TSAE"/>
    <property type="match status" value="1"/>
</dbReference>
<evidence type="ECO:0000256" key="6">
    <source>
        <dbReference type="ARBA" id="ARBA00022723"/>
    </source>
</evidence>
<gene>
    <name evidence="11" type="ORF">A2717_03125</name>
</gene>
<evidence type="ECO:0000256" key="3">
    <source>
        <dbReference type="ARBA" id="ARBA00019010"/>
    </source>
</evidence>
<proteinExistence type="inferred from homology"/>
<reference evidence="11 12" key="1">
    <citation type="journal article" date="2016" name="Nat. Commun.">
        <title>Thousands of microbial genomes shed light on interconnected biogeochemical processes in an aquifer system.</title>
        <authorList>
            <person name="Anantharaman K."/>
            <person name="Brown C.T."/>
            <person name="Hug L.A."/>
            <person name="Sharon I."/>
            <person name="Castelle C.J."/>
            <person name="Probst A.J."/>
            <person name="Thomas B.C."/>
            <person name="Singh A."/>
            <person name="Wilkins M.J."/>
            <person name="Karaoz U."/>
            <person name="Brodie E.L."/>
            <person name="Williams K.H."/>
            <person name="Hubbard S.S."/>
            <person name="Banfield J.F."/>
        </authorList>
    </citation>
    <scope>NUCLEOTIDE SEQUENCE [LARGE SCALE GENOMIC DNA]</scope>
</reference>
<dbReference type="SUPFAM" id="SSF52540">
    <property type="entry name" value="P-loop containing nucleoside triphosphate hydrolases"/>
    <property type="match status" value="1"/>
</dbReference>
<dbReference type="InterPro" id="IPR003442">
    <property type="entry name" value="T6A_TsaE"/>
</dbReference>
<keyword evidence="8" id="KW-0067">ATP-binding</keyword>
<dbReference type="Gene3D" id="3.40.50.300">
    <property type="entry name" value="P-loop containing nucleotide triphosphate hydrolases"/>
    <property type="match status" value="1"/>
</dbReference>
<evidence type="ECO:0000256" key="1">
    <source>
        <dbReference type="ARBA" id="ARBA00004496"/>
    </source>
</evidence>
<keyword evidence="6" id="KW-0479">Metal-binding</keyword>
<dbReference type="GO" id="GO:0005524">
    <property type="term" value="F:ATP binding"/>
    <property type="evidence" value="ECO:0007669"/>
    <property type="project" value="UniProtKB-KW"/>
</dbReference>
<dbReference type="GO" id="GO:0005737">
    <property type="term" value="C:cytoplasm"/>
    <property type="evidence" value="ECO:0007669"/>
    <property type="project" value="UniProtKB-SubCell"/>
</dbReference>
<keyword evidence="9" id="KW-0460">Magnesium</keyword>
<dbReference type="EMBL" id="MFEH01000007">
    <property type="protein sequence ID" value="OGE73579.1"/>
    <property type="molecule type" value="Genomic_DNA"/>
</dbReference>
<dbReference type="GO" id="GO:0046872">
    <property type="term" value="F:metal ion binding"/>
    <property type="evidence" value="ECO:0007669"/>
    <property type="project" value="UniProtKB-KW"/>
</dbReference>
<dbReference type="NCBIfam" id="TIGR00150">
    <property type="entry name" value="T6A_YjeE"/>
    <property type="match status" value="1"/>
</dbReference>
<keyword evidence="4" id="KW-0963">Cytoplasm</keyword>